<dbReference type="STRING" id="646529.Desaci_1328"/>
<dbReference type="PANTHER" id="PTHR43228">
    <property type="entry name" value="TWO-COMPONENT RESPONSE REGULATOR"/>
    <property type="match status" value="1"/>
</dbReference>
<comment type="function">
    <text evidence="2">May play the central regulatory role in sporulation. It may be an element of the effector pathway responsible for the activation of sporulation genes in response to nutritional stress. Spo0A may act in concert with spo0H (a sigma factor) to control the expression of some genes that are critical to the sporulation process.</text>
</comment>
<proteinExistence type="predicted"/>
<dbReference type="InterPro" id="IPR011006">
    <property type="entry name" value="CheY-like_superfamily"/>
</dbReference>
<dbReference type="KEGG" id="dai:Desaci_1328"/>
<dbReference type="Gene3D" id="3.40.50.2300">
    <property type="match status" value="1"/>
</dbReference>
<dbReference type="SUPFAM" id="SSF52172">
    <property type="entry name" value="CheY-like"/>
    <property type="match status" value="1"/>
</dbReference>
<keyword evidence="3" id="KW-0597">Phosphoprotein</keyword>
<keyword evidence="5" id="KW-0238">DNA-binding</keyword>
<dbReference type="PANTHER" id="PTHR43228:SF1">
    <property type="entry name" value="TWO-COMPONENT RESPONSE REGULATOR ARR22"/>
    <property type="match status" value="1"/>
</dbReference>
<dbReference type="GO" id="GO:0003677">
    <property type="term" value="F:DNA binding"/>
    <property type="evidence" value="ECO:0007669"/>
    <property type="project" value="UniProtKB-KW"/>
</dbReference>
<organism evidence="5 6">
    <name type="scientific">Desulfosporosinus acidiphilus (strain DSM 22704 / JCM 16185 / SJ4)</name>
    <dbReference type="NCBI Taxonomy" id="646529"/>
    <lineage>
        <taxon>Bacteria</taxon>
        <taxon>Bacillati</taxon>
        <taxon>Bacillota</taxon>
        <taxon>Clostridia</taxon>
        <taxon>Eubacteriales</taxon>
        <taxon>Desulfitobacteriaceae</taxon>
        <taxon>Desulfosporosinus</taxon>
    </lineage>
</organism>
<accession>I4D3I0</accession>
<evidence type="ECO:0000313" key="5">
    <source>
        <dbReference type="EMBL" id="AFM40354.1"/>
    </source>
</evidence>
<protein>
    <recommendedName>
        <fullName evidence="1">Stage 0 sporulation protein A homolog</fullName>
    </recommendedName>
</protein>
<evidence type="ECO:0000256" key="1">
    <source>
        <dbReference type="ARBA" id="ARBA00018672"/>
    </source>
</evidence>
<evidence type="ECO:0000256" key="2">
    <source>
        <dbReference type="ARBA" id="ARBA00024867"/>
    </source>
</evidence>
<name>I4D3I0_DESAJ</name>
<dbReference type="eggNOG" id="COG2201">
    <property type="taxonomic scope" value="Bacteria"/>
</dbReference>
<dbReference type="OrthoDB" id="9790669at2"/>
<dbReference type="SMART" id="SM00448">
    <property type="entry name" value="REC"/>
    <property type="match status" value="1"/>
</dbReference>
<reference evidence="5 6" key="1">
    <citation type="journal article" date="2012" name="J. Bacteriol.">
        <title>Complete genome sequences of Desulfosporosinus orientis DSM765T, Desulfosporosinus youngiae DSM17734T, Desulfosporosinus meridiei DSM13257T, and Desulfosporosinus acidiphilus DSM22704T.</title>
        <authorList>
            <person name="Pester M."/>
            <person name="Brambilla E."/>
            <person name="Alazard D."/>
            <person name="Rattei T."/>
            <person name="Weinmaier T."/>
            <person name="Han J."/>
            <person name="Lucas S."/>
            <person name="Lapidus A."/>
            <person name="Cheng J.F."/>
            <person name="Goodwin L."/>
            <person name="Pitluck S."/>
            <person name="Peters L."/>
            <person name="Ovchinnikova G."/>
            <person name="Teshima H."/>
            <person name="Detter J.C."/>
            <person name="Han C.S."/>
            <person name="Tapia R."/>
            <person name="Land M.L."/>
            <person name="Hauser L."/>
            <person name="Kyrpides N.C."/>
            <person name="Ivanova N.N."/>
            <person name="Pagani I."/>
            <person name="Huntmann M."/>
            <person name="Wei C.L."/>
            <person name="Davenport K.W."/>
            <person name="Daligault H."/>
            <person name="Chain P.S."/>
            <person name="Chen A."/>
            <person name="Mavromatis K."/>
            <person name="Markowitz V."/>
            <person name="Szeto E."/>
            <person name="Mikhailova N."/>
            <person name="Pati A."/>
            <person name="Wagner M."/>
            <person name="Woyke T."/>
            <person name="Ollivier B."/>
            <person name="Klenk H.P."/>
            <person name="Spring S."/>
            <person name="Loy A."/>
        </authorList>
    </citation>
    <scope>NUCLEOTIDE SEQUENCE [LARGE SCALE GENOMIC DNA]</scope>
    <source>
        <strain evidence="6">DSM 22704 / JCM 16185 / SJ4</strain>
    </source>
</reference>
<dbReference type="InterPro" id="IPR052048">
    <property type="entry name" value="ST_Response_Regulator"/>
</dbReference>
<dbReference type="Proteomes" id="UP000002892">
    <property type="component" value="Chromosome"/>
</dbReference>
<dbReference type="EMBL" id="CP003639">
    <property type="protein sequence ID" value="AFM40354.1"/>
    <property type="molecule type" value="Genomic_DNA"/>
</dbReference>
<evidence type="ECO:0000313" key="6">
    <source>
        <dbReference type="Proteomes" id="UP000002892"/>
    </source>
</evidence>
<dbReference type="HOGENOM" id="CLU_000445_69_15_9"/>
<dbReference type="GO" id="GO:0000160">
    <property type="term" value="P:phosphorelay signal transduction system"/>
    <property type="evidence" value="ECO:0007669"/>
    <property type="project" value="InterPro"/>
</dbReference>
<feature type="domain" description="Response regulatory" evidence="4">
    <location>
        <begin position="3"/>
        <end position="106"/>
    </location>
</feature>
<sequence length="106" mass="11807">MKTALCVNNSELIRKSIKKLLENSGFRVVGEADNGLTAIKLYDELKPDIVIMDIAMPELDGIQTLKKIKKVDKEARIIIISSSSHERKVQEAMIEGAIGFIIWPPS</sequence>
<dbReference type="AlphaFoldDB" id="I4D3I0"/>
<dbReference type="Pfam" id="PF00072">
    <property type="entry name" value="Response_reg"/>
    <property type="match status" value="1"/>
</dbReference>
<gene>
    <name evidence="5" type="ordered locus">Desaci_1328</name>
</gene>
<feature type="modified residue" description="4-aspartylphosphate" evidence="3">
    <location>
        <position position="53"/>
    </location>
</feature>
<keyword evidence="6" id="KW-1185">Reference proteome</keyword>
<dbReference type="InterPro" id="IPR001789">
    <property type="entry name" value="Sig_transdc_resp-reg_receiver"/>
</dbReference>
<dbReference type="PROSITE" id="PS50110">
    <property type="entry name" value="RESPONSE_REGULATORY"/>
    <property type="match status" value="1"/>
</dbReference>
<evidence type="ECO:0000259" key="4">
    <source>
        <dbReference type="PROSITE" id="PS50110"/>
    </source>
</evidence>
<evidence type="ECO:0000256" key="3">
    <source>
        <dbReference type="PROSITE-ProRule" id="PRU00169"/>
    </source>
</evidence>